<protein>
    <recommendedName>
        <fullName evidence="3">Four-helix bundle copper-binding protein</fullName>
    </recommendedName>
</protein>
<dbReference type="AlphaFoldDB" id="A0A226QJT2"/>
<comment type="caution">
    <text evidence="1">The sequence shown here is derived from an EMBL/GenBank/DDBJ whole genome shotgun (WGS) entry which is preliminary data.</text>
</comment>
<evidence type="ECO:0000313" key="2">
    <source>
        <dbReference type="Proteomes" id="UP000198394"/>
    </source>
</evidence>
<evidence type="ECO:0000313" key="1">
    <source>
        <dbReference type="EMBL" id="OXB91820.1"/>
    </source>
</evidence>
<sequence length="117" mass="13342">MDSQMMVSPSTHKTLQDCTTMCQKTFDILLSHQDVHFRKNQLKLLLDSATICEICAKFMDRCSILIKSLREYCAYVCEVCGNECLRHPDQESQMCGRMCLNCARKCRAFAMQLGGGM</sequence>
<proteinExistence type="predicted"/>
<gene>
    <name evidence="1" type="ORF">B9L23_10945</name>
</gene>
<dbReference type="Pfam" id="PF03860">
    <property type="entry name" value="Csp"/>
    <property type="match status" value="1"/>
</dbReference>
<name>A0A226QJT2_9BACL</name>
<dbReference type="PANTHER" id="PTHR37310:SF1">
    <property type="entry name" value="CYTOPLASMIC PROTEIN"/>
    <property type="match status" value="1"/>
</dbReference>
<evidence type="ECO:0008006" key="3">
    <source>
        <dbReference type="Google" id="ProtNLM"/>
    </source>
</evidence>
<dbReference type="EMBL" id="NDYL01000002">
    <property type="protein sequence ID" value="OXB91820.1"/>
    <property type="molecule type" value="Genomic_DNA"/>
</dbReference>
<dbReference type="Proteomes" id="UP000198394">
    <property type="component" value="Unassembled WGS sequence"/>
</dbReference>
<dbReference type="PANTHER" id="PTHR37310">
    <property type="entry name" value="CYTOPLASMIC PROTEIN-RELATED"/>
    <property type="match status" value="1"/>
</dbReference>
<keyword evidence="2" id="KW-1185">Reference proteome</keyword>
<dbReference type="Gene3D" id="1.20.1270.360">
    <property type="match status" value="1"/>
</dbReference>
<accession>A0A226QJT2</accession>
<reference evidence="1 2" key="1">
    <citation type="submission" date="2017-04" db="EMBL/GenBank/DDBJ databases">
        <title>The genome sequence of Parageobacillus galactosidasius DSM 18751.</title>
        <authorList>
            <person name="Ramaloko W.T."/>
            <person name="Koen N."/>
            <person name="Polliack S."/>
            <person name="Aliyu H."/>
            <person name="Lebre P."/>
            <person name="Mohr T."/>
            <person name="Oswald F."/>
            <person name="Zwick M."/>
            <person name="Neumann A."/>
            <person name="Syldatk C."/>
            <person name="Cowan D."/>
            <person name="De Maayer P."/>
        </authorList>
    </citation>
    <scope>NUCLEOTIDE SEQUENCE [LARGE SCALE GENOMIC DNA]</scope>
    <source>
        <strain evidence="1 2">DSM 18751</strain>
    </source>
</reference>
<organism evidence="1 2">
    <name type="scientific">Parageobacillus galactosidasius</name>
    <dbReference type="NCBI Taxonomy" id="883812"/>
    <lineage>
        <taxon>Bacteria</taxon>
        <taxon>Bacillati</taxon>
        <taxon>Bacillota</taxon>
        <taxon>Bacilli</taxon>
        <taxon>Bacillales</taxon>
        <taxon>Anoxybacillaceae</taxon>
        <taxon>Parageobacillus</taxon>
    </lineage>
</organism>
<dbReference type="InterPro" id="IPR005560">
    <property type="entry name" value="Csp_YhjQ"/>
</dbReference>